<feature type="region of interest" description="Disordered" evidence="1">
    <location>
        <begin position="538"/>
        <end position="571"/>
    </location>
</feature>
<gene>
    <name evidence="2" type="ORF">A1Q2_07252</name>
</gene>
<proteinExistence type="predicted"/>
<keyword evidence="3" id="KW-1185">Reference proteome</keyword>
<dbReference type="EMBL" id="AMBO01000391">
    <property type="protein sequence ID" value="EKC98238.1"/>
    <property type="molecule type" value="Genomic_DNA"/>
</dbReference>
<evidence type="ECO:0000313" key="2">
    <source>
        <dbReference type="EMBL" id="EKC98238.1"/>
    </source>
</evidence>
<sequence length="571" mass="64389">MCDYEVHPRFDNIPMATLPVPLPEADPGREALQLAPLHPTKEKLSNSMENLAGVLSDIKAYAVAAGADEHVARLEKEIGLLICDLESGQRRFFPAVLPFNDALLDQEDPDAIVDAICDHLAEVTVVAGCYASLAAAHRDLAVFKDIYLDHLSPRALKTVYIGYTHQIDVTVEYLRAVEAITDAAPIAFEERTELIYFKFIDVDDVLSEVVDITVDISERPEVRRWAEQAMERSQPTEETEDLIRALWGENIPFELFFPTARVYQVGRKLDNPLSSRDRLDVLALACKPASRQSFWLASRDLDVFEAISDHLVDVTVANKCYPDAAAAQRDFEVFRDIWLDGISLRALRTLYLSYSHQHDITLEYLKAIGLIGPHDQPMGFGDRDEVIYFKMLDTSGVLEAARSAIDRPHCHQDAQDLLDSVWDGRVPFKASDPDALFYHGGRKQGNRLSSRDRLDEEGLSYKTAASQSLWLSSRGFANVKPTYFALLKQTAASIKRRRLEQRVGELFLGTLIRSPLSSFHRRPSDDLYNLELHESYVVDGTEEDEGDEDRQARRANPRRDRGAVRVDDSEA</sequence>
<dbReference type="InParanoid" id="K1W9E0"/>
<organism evidence="2 3">
    <name type="scientific">Trichosporon asahii var. asahii (strain CBS 8904)</name>
    <name type="common">Yeast</name>
    <dbReference type="NCBI Taxonomy" id="1220162"/>
    <lineage>
        <taxon>Eukaryota</taxon>
        <taxon>Fungi</taxon>
        <taxon>Dikarya</taxon>
        <taxon>Basidiomycota</taxon>
        <taxon>Agaricomycotina</taxon>
        <taxon>Tremellomycetes</taxon>
        <taxon>Trichosporonales</taxon>
        <taxon>Trichosporonaceae</taxon>
        <taxon>Trichosporon</taxon>
    </lineage>
</organism>
<comment type="caution">
    <text evidence="2">The sequence shown here is derived from an EMBL/GenBank/DDBJ whole genome shotgun (WGS) entry which is preliminary data.</text>
</comment>
<accession>K1W9E0</accession>
<dbReference type="Proteomes" id="UP000006757">
    <property type="component" value="Unassembled WGS sequence"/>
</dbReference>
<evidence type="ECO:0000313" key="3">
    <source>
        <dbReference type="Proteomes" id="UP000006757"/>
    </source>
</evidence>
<dbReference type="HOGENOM" id="CLU_477503_0_0_1"/>
<reference evidence="2 3" key="1">
    <citation type="journal article" date="2012" name="Eukaryot. Cell">
        <title>Genome sequence of the Trichosporon asahii environmental strain CBS 8904.</title>
        <authorList>
            <person name="Yang R.Y."/>
            <person name="Li H.T."/>
            <person name="Zhu H."/>
            <person name="Zhou G.P."/>
            <person name="Wang M."/>
            <person name="Wang L."/>
        </authorList>
    </citation>
    <scope>NUCLEOTIDE SEQUENCE [LARGE SCALE GENOMIC DNA]</scope>
    <source>
        <strain evidence="2 3">CBS 8904</strain>
    </source>
</reference>
<name>K1W9E0_TRIAC</name>
<dbReference type="AlphaFoldDB" id="K1W9E0"/>
<feature type="compositionally biased region" description="Basic and acidic residues" evidence="1">
    <location>
        <begin position="549"/>
        <end position="571"/>
    </location>
</feature>
<evidence type="ECO:0000256" key="1">
    <source>
        <dbReference type="SAM" id="MobiDB-lite"/>
    </source>
</evidence>
<protein>
    <submittedName>
        <fullName evidence="2">Uncharacterized protein</fullName>
    </submittedName>
</protein>